<keyword evidence="1" id="KW-1133">Transmembrane helix</keyword>
<dbReference type="Gene3D" id="3.30.70.270">
    <property type="match status" value="1"/>
</dbReference>
<dbReference type="SUPFAM" id="SSF55785">
    <property type="entry name" value="PYP-like sensor domain (PAS domain)"/>
    <property type="match status" value="1"/>
</dbReference>
<protein>
    <recommendedName>
        <fullName evidence="7">PAS domain S-box-containing protein/diguanylate cyclase (GGDEF)-like protein</fullName>
    </recommendedName>
</protein>
<comment type="caution">
    <text evidence="5">The sequence shown here is derived from an EMBL/GenBank/DDBJ whole genome shotgun (WGS) entry which is preliminary data.</text>
</comment>
<dbReference type="Proteomes" id="UP000887222">
    <property type="component" value="Unassembled WGS sequence"/>
</dbReference>
<dbReference type="InterPro" id="IPR052155">
    <property type="entry name" value="Biofilm_reg_signaling"/>
</dbReference>
<dbReference type="InterPro" id="IPR001633">
    <property type="entry name" value="EAL_dom"/>
</dbReference>
<gene>
    <name evidence="5" type="ORF">NCCP691_31610</name>
</gene>
<dbReference type="NCBIfam" id="TIGR00254">
    <property type="entry name" value="GGDEF"/>
    <property type="match status" value="1"/>
</dbReference>
<evidence type="ECO:0000259" key="2">
    <source>
        <dbReference type="PROSITE" id="PS50112"/>
    </source>
</evidence>
<dbReference type="PANTHER" id="PTHR44757:SF2">
    <property type="entry name" value="BIOFILM ARCHITECTURE MAINTENANCE PROTEIN MBAA"/>
    <property type="match status" value="1"/>
</dbReference>
<dbReference type="SMART" id="SM00052">
    <property type="entry name" value="EAL"/>
    <property type="match status" value="1"/>
</dbReference>
<dbReference type="CDD" id="cd00130">
    <property type="entry name" value="PAS"/>
    <property type="match status" value="1"/>
</dbReference>
<dbReference type="Pfam" id="PF00563">
    <property type="entry name" value="EAL"/>
    <property type="match status" value="1"/>
</dbReference>
<evidence type="ECO:0000256" key="1">
    <source>
        <dbReference type="SAM" id="Phobius"/>
    </source>
</evidence>
<dbReference type="Pfam" id="PF00990">
    <property type="entry name" value="GGDEF"/>
    <property type="match status" value="1"/>
</dbReference>
<dbReference type="SMART" id="SM00091">
    <property type="entry name" value="PAS"/>
    <property type="match status" value="1"/>
</dbReference>
<feature type="domain" description="PAS" evidence="2">
    <location>
        <begin position="358"/>
        <end position="400"/>
    </location>
</feature>
<evidence type="ECO:0000259" key="3">
    <source>
        <dbReference type="PROSITE" id="PS50883"/>
    </source>
</evidence>
<dbReference type="EMBL" id="BPMK01000015">
    <property type="protein sequence ID" value="GIZ53147.1"/>
    <property type="molecule type" value="Genomic_DNA"/>
</dbReference>
<dbReference type="PROSITE" id="PS50887">
    <property type="entry name" value="GGDEF"/>
    <property type="match status" value="1"/>
</dbReference>
<dbReference type="InterPro" id="IPR000160">
    <property type="entry name" value="GGDEF_dom"/>
</dbReference>
<dbReference type="Gene3D" id="3.30.450.20">
    <property type="entry name" value="PAS domain"/>
    <property type="match status" value="2"/>
</dbReference>
<dbReference type="CDD" id="cd01949">
    <property type="entry name" value="GGDEF"/>
    <property type="match status" value="1"/>
</dbReference>
<feature type="domain" description="GGDEF" evidence="4">
    <location>
        <begin position="481"/>
        <end position="614"/>
    </location>
</feature>
<dbReference type="RefSeq" id="WP_220809573.1">
    <property type="nucleotide sequence ID" value="NZ_BPMK01000015.1"/>
</dbReference>
<evidence type="ECO:0000313" key="6">
    <source>
        <dbReference type="Proteomes" id="UP000887222"/>
    </source>
</evidence>
<dbReference type="InterPro" id="IPR035965">
    <property type="entry name" value="PAS-like_dom_sf"/>
</dbReference>
<name>A0ABQ4Q7W7_9BURK</name>
<dbReference type="InterPro" id="IPR043128">
    <property type="entry name" value="Rev_trsase/Diguanyl_cyclase"/>
</dbReference>
<dbReference type="SUPFAM" id="SSF141868">
    <property type="entry name" value="EAL domain-like"/>
    <property type="match status" value="1"/>
</dbReference>
<dbReference type="Pfam" id="PF08448">
    <property type="entry name" value="PAS_4"/>
    <property type="match status" value="1"/>
</dbReference>
<dbReference type="PROSITE" id="PS50883">
    <property type="entry name" value="EAL"/>
    <property type="match status" value="1"/>
</dbReference>
<dbReference type="InterPro" id="IPR035919">
    <property type="entry name" value="EAL_sf"/>
</dbReference>
<keyword evidence="1" id="KW-0472">Membrane</keyword>
<reference evidence="5 6" key="1">
    <citation type="journal article" date="2022" name="Int. J. Syst. Evol. Microbiol.">
        <title>Noviherbaspirillum aridicola sp. nov., isolated from an arid soil in Pakistan.</title>
        <authorList>
            <person name="Khan I.U."/>
            <person name="Saqib M."/>
            <person name="Amin A."/>
            <person name="Hussain F."/>
            <person name="Li L."/>
            <person name="Liu Y.H."/>
            <person name="Fang B.Z."/>
            <person name="Ahmed I."/>
            <person name="Li W.J."/>
        </authorList>
    </citation>
    <scope>NUCLEOTIDE SEQUENCE [LARGE SCALE GENOMIC DNA]</scope>
    <source>
        <strain evidence="5 6">NCCP-691</strain>
    </source>
</reference>
<organism evidence="5 6">
    <name type="scientific">Noviherbaspirillum aridicola</name>
    <dbReference type="NCBI Taxonomy" id="2849687"/>
    <lineage>
        <taxon>Bacteria</taxon>
        <taxon>Pseudomonadati</taxon>
        <taxon>Pseudomonadota</taxon>
        <taxon>Betaproteobacteria</taxon>
        <taxon>Burkholderiales</taxon>
        <taxon>Oxalobacteraceae</taxon>
        <taxon>Noviherbaspirillum</taxon>
    </lineage>
</organism>
<dbReference type="CDD" id="cd12914">
    <property type="entry name" value="PDC1_DGC_like"/>
    <property type="match status" value="1"/>
</dbReference>
<feature type="transmembrane region" description="Helical" evidence="1">
    <location>
        <begin position="12"/>
        <end position="31"/>
    </location>
</feature>
<dbReference type="InterPro" id="IPR000014">
    <property type="entry name" value="PAS"/>
</dbReference>
<dbReference type="SMART" id="SM00267">
    <property type="entry name" value="GGDEF"/>
    <property type="match status" value="1"/>
</dbReference>
<evidence type="ECO:0008006" key="7">
    <source>
        <dbReference type="Google" id="ProtNLM"/>
    </source>
</evidence>
<proteinExistence type="predicted"/>
<dbReference type="CDD" id="cd01948">
    <property type="entry name" value="EAL"/>
    <property type="match status" value="1"/>
</dbReference>
<dbReference type="PANTHER" id="PTHR44757">
    <property type="entry name" value="DIGUANYLATE CYCLASE DGCP"/>
    <property type="match status" value="1"/>
</dbReference>
<dbReference type="InterPro" id="IPR013656">
    <property type="entry name" value="PAS_4"/>
</dbReference>
<evidence type="ECO:0000313" key="5">
    <source>
        <dbReference type="EMBL" id="GIZ53147.1"/>
    </source>
</evidence>
<feature type="transmembrane region" description="Helical" evidence="1">
    <location>
        <begin position="287"/>
        <end position="308"/>
    </location>
</feature>
<keyword evidence="1" id="KW-0812">Transmembrane</keyword>
<feature type="domain" description="EAL" evidence="3">
    <location>
        <begin position="623"/>
        <end position="877"/>
    </location>
</feature>
<dbReference type="SUPFAM" id="SSF55073">
    <property type="entry name" value="Nucleotide cyclase"/>
    <property type="match status" value="1"/>
</dbReference>
<sequence>MRYAWKSWTPYLAWPVLALVLSLLLWGLLQVHLQDEEKRARGVALQEVALHARSYAGQLYRSLEALDQMTLYIKHGWESSPAEFRLERFGLEAGRGHEAAFYGTIVGRNGRLLTSTIPDPRDANVRTEPFFRVHAESPGGRGLFVGLATEGHFSGQHVIPFSRRLADPDGRFAGVVLLSAKPEYFMAGYDDVALGKYGFLGILGPDNETRLARVGDKVFLPEDRPLVGPVRVFSENSGSAVESGGWFSDGRARFVSWQRTAGYDMTIVAGLDRETALAGFVSYRRAAINNAIALTAAFMLLGIGGGIASRRLHTRKRELDRVRATYRTATESGADGFFIARPRVHAGGQSDFRIEDCNARAADMLGLRREELVGFHIGDLFHTRAAQQLTALLTTAHERGLYEEDLDTSQLGLRAKRWFHLRVVRPDGDLAVTMRDVTDARLHLQELERRGNEDVLTGLHNRHWANTYLPQAAEDCASHGLRLALLFIDLDGFKAVNDTMGHDAGDDMLRHVARRLRDAVRPRDPVARIGGDEFLVLLERIGGPAEAAAVAERALDAFRRPFRTIKGSRTIGASIGISMYPQDGGDAETLLAAADAAMYMAKTSGKNGYRFFDQRFSDAIRDRHRRELELVHAIEHDQFVVYYQPRVEVATGTTCSFEALVRWAHPTRGIVGPDEFIPLAEERDLIVELGELVLDKVCAQLAFWATTGQAVVPVSINVSGKHFRDSRILRVLKEAIDRHGVPPHLVELEITEASVIDGGEEVIHAMHALQKMGIALLVDDFGTGYSSLAQLQRLEFDVLKVDRAFTRELNRSNEGRVLFTAIITMAHALGMRVVAEGVESREQLQTLKALRCDEAQGFYISRPLPPSVSQPMFTHRV</sequence>
<evidence type="ECO:0000259" key="4">
    <source>
        <dbReference type="PROSITE" id="PS50887"/>
    </source>
</evidence>
<accession>A0ABQ4Q7W7</accession>
<keyword evidence="6" id="KW-1185">Reference proteome</keyword>
<dbReference type="InterPro" id="IPR029787">
    <property type="entry name" value="Nucleotide_cyclase"/>
</dbReference>
<dbReference type="Gene3D" id="3.20.20.450">
    <property type="entry name" value="EAL domain"/>
    <property type="match status" value="1"/>
</dbReference>
<dbReference type="CDD" id="cd12915">
    <property type="entry name" value="PDC2_DGC_like"/>
    <property type="match status" value="1"/>
</dbReference>
<dbReference type="PROSITE" id="PS50112">
    <property type="entry name" value="PAS"/>
    <property type="match status" value="1"/>
</dbReference>